<comment type="caution">
    <text evidence="4">The sequence shown here is derived from an EMBL/GenBank/DDBJ whole genome shotgun (WGS) entry which is preliminary data.</text>
</comment>
<dbReference type="InterPro" id="IPR050832">
    <property type="entry name" value="Bact_Acetyltransf"/>
</dbReference>
<dbReference type="SUPFAM" id="SSF55729">
    <property type="entry name" value="Acyl-CoA N-acyltransferases (Nat)"/>
    <property type="match status" value="1"/>
</dbReference>
<gene>
    <name evidence="4" type="ORF">E1261_42320</name>
</gene>
<reference evidence="4 5" key="1">
    <citation type="submission" date="2019-03" db="EMBL/GenBank/DDBJ databases">
        <title>Draft genome sequences of novel Actinobacteria.</title>
        <authorList>
            <person name="Sahin N."/>
            <person name="Ay H."/>
            <person name="Saygin H."/>
        </authorList>
    </citation>
    <scope>NUCLEOTIDE SEQUENCE [LARGE SCALE GENOMIC DNA]</scope>
    <source>
        <strain evidence="4 5">JCM 30547</strain>
    </source>
</reference>
<evidence type="ECO:0000313" key="5">
    <source>
        <dbReference type="Proteomes" id="UP000295075"/>
    </source>
</evidence>
<organism evidence="4 5">
    <name type="scientific">Kribbella albertanoniae</name>
    <dbReference type="NCBI Taxonomy" id="1266829"/>
    <lineage>
        <taxon>Bacteria</taxon>
        <taxon>Bacillati</taxon>
        <taxon>Actinomycetota</taxon>
        <taxon>Actinomycetes</taxon>
        <taxon>Propionibacteriales</taxon>
        <taxon>Kribbellaceae</taxon>
        <taxon>Kribbella</taxon>
    </lineage>
</organism>
<dbReference type="EMBL" id="SMKA01000389">
    <property type="protein sequence ID" value="TDC14567.1"/>
    <property type="molecule type" value="Genomic_DNA"/>
</dbReference>
<accession>A0A4R4P1X3</accession>
<evidence type="ECO:0000256" key="2">
    <source>
        <dbReference type="ARBA" id="ARBA00023315"/>
    </source>
</evidence>
<dbReference type="Gene3D" id="3.40.630.30">
    <property type="match status" value="1"/>
</dbReference>
<evidence type="ECO:0000256" key="1">
    <source>
        <dbReference type="ARBA" id="ARBA00022679"/>
    </source>
</evidence>
<keyword evidence="2" id="KW-0012">Acyltransferase</keyword>
<dbReference type="Pfam" id="PF00583">
    <property type="entry name" value="Acetyltransf_1"/>
    <property type="match status" value="1"/>
</dbReference>
<protein>
    <submittedName>
        <fullName evidence="4">GNAT family N-acetyltransferase</fullName>
    </submittedName>
</protein>
<sequence>MTVILRPAVAADSDAIASIWHLGWADGHHGHVPEDLVAIRTKESFWTRAADRISDATVAVVGDDIAGFVMVVDDEVEQVYVSRDHRGSGVAATLLTEAERQVAVNGHDEAWLAVATGNARARRFYERCGWTDGGPFDYPASVERGTLPIPCHRYVKAVTSVS</sequence>
<dbReference type="CDD" id="cd04301">
    <property type="entry name" value="NAT_SF"/>
    <property type="match status" value="1"/>
</dbReference>
<dbReference type="InterPro" id="IPR016181">
    <property type="entry name" value="Acyl_CoA_acyltransferase"/>
</dbReference>
<proteinExistence type="predicted"/>
<dbReference type="Proteomes" id="UP000295075">
    <property type="component" value="Unassembled WGS sequence"/>
</dbReference>
<dbReference type="OrthoDB" id="5243635at2"/>
<dbReference type="PANTHER" id="PTHR43877">
    <property type="entry name" value="AMINOALKYLPHOSPHONATE N-ACETYLTRANSFERASE-RELATED-RELATED"/>
    <property type="match status" value="1"/>
</dbReference>
<dbReference type="AlphaFoldDB" id="A0A4R4P1X3"/>
<evidence type="ECO:0000313" key="4">
    <source>
        <dbReference type="EMBL" id="TDC14567.1"/>
    </source>
</evidence>
<dbReference type="GO" id="GO:0016747">
    <property type="term" value="F:acyltransferase activity, transferring groups other than amino-acyl groups"/>
    <property type="evidence" value="ECO:0007669"/>
    <property type="project" value="InterPro"/>
</dbReference>
<name>A0A4R4P1X3_9ACTN</name>
<keyword evidence="5" id="KW-1185">Reference proteome</keyword>
<feature type="domain" description="N-acetyltransferase" evidence="3">
    <location>
        <begin position="3"/>
        <end position="148"/>
    </location>
</feature>
<keyword evidence="1 4" id="KW-0808">Transferase</keyword>
<dbReference type="InterPro" id="IPR000182">
    <property type="entry name" value="GNAT_dom"/>
</dbReference>
<dbReference type="PROSITE" id="PS51186">
    <property type="entry name" value="GNAT"/>
    <property type="match status" value="1"/>
</dbReference>
<dbReference type="RefSeq" id="WP_132415566.1">
    <property type="nucleotide sequence ID" value="NZ_SMKA01000389.1"/>
</dbReference>
<evidence type="ECO:0000259" key="3">
    <source>
        <dbReference type="PROSITE" id="PS51186"/>
    </source>
</evidence>